<dbReference type="Pfam" id="PF07714">
    <property type="entry name" value="PK_Tyr_Ser-Thr"/>
    <property type="match status" value="1"/>
</dbReference>
<dbReference type="GO" id="GO:0005524">
    <property type="term" value="F:ATP binding"/>
    <property type="evidence" value="ECO:0007669"/>
    <property type="project" value="InterPro"/>
</dbReference>
<dbReference type="SMART" id="SM00108">
    <property type="entry name" value="B_lectin"/>
    <property type="match status" value="1"/>
</dbReference>
<feature type="region of interest" description="Disordered" evidence="4">
    <location>
        <begin position="601"/>
        <end position="622"/>
    </location>
</feature>
<dbReference type="PROSITE" id="PS50927">
    <property type="entry name" value="BULB_LECTIN"/>
    <property type="match status" value="1"/>
</dbReference>
<dbReference type="InterPro" id="IPR001480">
    <property type="entry name" value="Bulb-type_lectin_dom"/>
</dbReference>
<keyword evidence="2" id="KW-1015">Disulfide bond</keyword>
<dbReference type="InterPro" id="IPR051343">
    <property type="entry name" value="G-type_lectin_kinases/EP1-like"/>
</dbReference>
<keyword evidence="9" id="KW-1185">Reference proteome</keyword>
<dbReference type="CDD" id="cd00028">
    <property type="entry name" value="B_lectin"/>
    <property type="match status" value="1"/>
</dbReference>
<gene>
    <name evidence="8" type="ORF">Bca52824_089483</name>
</gene>
<keyword evidence="5" id="KW-0472">Membrane</keyword>
<feature type="domain" description="Bulb-type lectin" evidence="7">
    <location>
        <begin position="34"/>
        <end position="155"/>
    </location>
</feature>
<proteinExistence type="predicted"/>
<sequence length="622" mass="68579">MRMFFSVLLASMLIFFPDPLLCLVPYNGSISPGFEGSQVDYINNYGIFLESINKDFGFGFITTPDDVTLFTLSIVHRSSSRLIWSANRASPVSNSDKLQFQDNGNVVLRGEGGGGGPEVWRLDNSGKSASRIELRDSGNLVVVSGDGASIWESFEHPTDTLITNQVLKEGMELTSNASSTSNMTYSLEIKSGDMFLSVNSLTPQVYWSMRSDRGRIIDKYGGVVTSSSLLGNSWMFFDDKHRDDNATWIAVLGNNGVVSFTSLGSGVFAADTLAKIPTDQCATPEPCSPYYLCSVSKACQCVSGLSSDCKTGIDTSPCKKTNDNAALSVKLVNAGDSVDYFALGFASPFPKKTNLDSCKEFCNTNCSCLGLFFQNSSGDCFLFDWIGSFKSSGRGGSGFVSYIKVATNDYGDGKHFPYIVIIITVLAAVFIICVLIFEAFRIHRRVKARLLASQETTHSFVNILPCYMAPEWITTYAISEKSDVYSYGMVLIEIIRRRKNQESSLASTNFPAYAFTRMREGLLIENVDWEMEEEEGVDIVNDARVGRAMKTAFWCIQEDMHLRPSMSKVVQMLEGVFPVLQPPSSSTLDPNRYTRLELRSISEESDGRTSSSVFHSELSGPR</sequence>
<evidence type="ECO:0000256" key="5">
    <source>
        <dbReference type="SAM" id="Phobius"/>
    </source>
</evidence>
<name>A0A8X7TPM2_BRACI</name>
<feature type="transmembrane region" description="Helical" evidence="5">
    <location>
        <begin position="416"/>
        <end position="440"/>
    </location>
</feature>
<dbReference type="Gene3D" id="2.90.10.10">
    <property type="entry name" value="Bulb-type lectin domain"/>
    <property type="match status" value="1"/>
</dbReference>
<accession>A0A8X7TPM2</accession>
<keyword evidence="3" id="KW-0325">Glycoprotein</keyword>
<feature type="signal peptide" evidence="6">
    <location>
        <begin position="1"/>
        <end position="22"/>
    </location>
</feature>
<evidence type="ECO:0000256" key="4">
    <source>
        <dbReference type="SAM" id="MobiDB-lite"/>
    </source>
</evidence>
<evidence type="ECO:0000313" key="8">
    <source>
        <dbReference type="EMBL" id="KAG2249855.1"/>
    </source>
</evidence>
<protein>
    <recommendedName>
        <fullName evidence="7">Bulb-type lectin domain-containing protein</fullName>
    </recommendedName>
</protein>
<evidence type="ECO:0000256" key="2">
    <source>
        <dbReference type="ARBA" id="ARBA00023157"/>
    </source>
</evidence>
<evidence type="ECO:0000313" key="9">
    <source>
        <dbReference type="Proteomes" id="UP000886595"/>
    </source>
</evidence>
<dbReference type="PANTHER" id="PTHR47976">
    <property type="entry name" value="G-TYPE LECTIN S-RECEPTOR-LIKE SERINE/THREONINE-PROTEIN KINASE SD2-5"/>
    <property type="match status" value="1"/>
</dbReference>
<comment type="caution">
    <text evidence="8">The sequence shown here is derived from an EMBL/GenBank/DDBJ whole genome shotgun (WGS) entry which is preliminary data.</text>
</comment>
<dbReference type="PANTHER" id="PTHR47976:SF1">
    <property type="entry name" value="G-TYPE LECTIN S-RECEPTOR-LIKE SERINE_THREONINE-PROTEIN KINASE SD2-5"/>
    <property type="match status" value="1"/>
</dbReference>
<dbReference type="InterPro" id="IPR001245">
    <property type="entry name" value="Ser-Thr/Tyr_kinase_cat_dom"/>
</dbReference>
<evidence type="ECO:0000256" key="3">
    <source>
        <dbReference type="ARBA" id="ARBA00023180"/>
    </source>
</evidence>
<reference evidence="8 9" key="1">
    <citation type="submission" date="2020-02" db="EMBL/GenBank/DDBJ databases">
        <authorList>
            <person name="Ma Q."/>
            <person name="Huang Y."/>
            <person name="Song X."/>
            <person name="Pei D."/>
        </authorList>
    </citation>
    <scope>NUCLEOTIDE SEQUENCE [LARGE SCALE GENOMIC DNA]</scope>
    <source>
        <strain evidence="8">Sxm20200214</strain>
        <tissue evidence="8">Leaf</tissue>
    </source>
</reference>
<dbReference type="EMBL" id="JAAMPC010000017">
    <property type="protein sequence ID" value="KAG2249855.1"/>
    <property type="molecule type" value="Genomic_DNA"/>
</dbReference>
<dbReference type="OrthoDB" id="1668230at2759"/>
<dbReference type="AlphaFoldDB" id="A0A8X7TPM2"/>
<dbReference type="SUPFAM" id="SSF51110">
    <property type="entry name" value="alpha-D-mannose-specific plant lectins"/>
    <property type="match status" value="1"/>
</dbReference>
<dbReference type="GO" id="GO:0004672">
    <property type="term" value="F:protein kinase activity"/>
    <property type="evidence" value="ECO:0007669"/>
    <property type="project" value="InterPro"/>
</dbReference>
<dbReference type="InterPro" id="IPR011009">
    <property type="entry name" value="Kinase-like_dom_sf"/>
</dbReference>
<keyword evidence="5" id="KW-0812">Transmembrane</keyword>
<evidence type="ECO:0000259" key="7">
    <source>
        <dbReference type="PROSITE" id="PS50927"/>
    </source>
</evidence>
<dbReference type="InterPro" id="IPR036426">
    <property type="entry name" value="Bulb-type_lectin_dom_sf"/>
</dbReference>
<keyword evidence="5" id="KW-1133">Transmembrane helix</keyword>
<dbReference type="Pfam" id="PF01453">
    <property type="entry name" value="B_lectin"/>
    <property type="match status" value="1"/>
</dbReference>
<dbReference type="Proteomes" id="UP000886595">
    <property type="component" value="Unassembled WGS sequence"/>
</dbReference>
<evidence type="ECO:0000256" key="6">
    <source>
        <dbReference type="SAM" id="SignalP"/>
    </source>
</evidence>
<evidence type="ECO:0000256" key="1">
    <source>
        <dbReference type="ARBA" id="ARBA00022729"/>
    </source>
</evidence>
<feature type="chain" id="PRO_5036467093" description="Bulb-type lectin domain-containing protein" evidence="6">
    <location>
        <begin position="23"/>
        <end position="622"/>
    </location>
</feature>
<dbReference type="SUPFAM" id="SSF56112">
    <property type="entry name" value="Protein kinase-like (PK-like)"/>
    <property type="match status" value="1"/>
</dbReference>
<organism evidence="8 9">
    <name type="scientific">Brassica carinata</name>
    <name type="common">Ethiopian mustard</name>
    <name type="synonym">Abyssinian cabbage</name>
    <dbReference type="NCBI Taxonomy" id="52824"/>
    <lineage>
        <taxon>Eukaryota</taxon>
        <taxon>Viridiplantae</taxon>
        <taxon>Streptophyta</taxon>
        <taxon>Embryophyta</taxon>
        <taxon>Tracheophyta</taxon>
        <taxon>Spermatophyta</taxon>
        <taxon>Magnoliopsida</taxon>
        <taxon>eudicotyledons</taxon>
        <taxon>Gunneridae</taxon>
        <taxon>Pentapetalae</taxon>
        <taxon>rosids</taxon>
        <taxon>malvids</taxon>
        <taxon>Brassicales</taxon>
        <taxon>Brassicaceae</taxon>
        <taxon>Brassiceae</taxon>
        <taxon>Brassica</taxon>
    </lineage>
</organism>
<dbReference type="Gene3D" id="1.10.510.10">
    <property type="entry name" value="Transferase(Phosphotransferase) domain 1"/>
    <property type="match status" value="1"/>
</dbReference>
<keyword evidence="1 6" id="KW-0732">Signal</keyword>